<name>A0A1H4APC4_9BACT</name>
<organism evidence="2 3">
    <name type="scientific">Desulfuromusa kysingii</name>
    <dbReference type="NCBI Taxonomy" id="37625"/>
    <lineage>
        <taxon>Bacteria</taxon>
        <taxon>Pseudomonadati</taxon>
        <taxon>Thermodesulfobacteriota</taxon>
        <taxon>Desulfuromonadia</taxon>
        <taxon>Desulfuromonadales</taxon>
        <taxon>Geopsychrobacteraceae</taxon>
        <taxon>Desulfuromusa</taxon>
    </lineage>
</organism>
<keyword evidence="3" id="KW-1185">Reference proteome</keyword>
<dbReference type="EMBL" id="FNQN01000005">
    <property type="protein sequence ID" value="SEA37743.1"/>
    <property type="molecule type" value="Genomic_DNA"/>
</dbReference>
<feature type="domain" description="Water stress and hypersensitive response" evidence="1">
    <location>
        <begin position="31"/>
        <end position="147"/>
    </location>
</feature>
<accession>A0A1H4APC4</accession>
<gene>
    <name evidence="2" type="ORF">SAMN05660420_01927</name>
</gene>
<dbReference type="InterPro" id="IPR013990">
    <property type="entry name" value="WHy-dom"/>
</dbReference>
<dbReference type="AlphaFoldDB" id="A0A1H4APC4"/>
<evidence type="ECO:0000313" key="3">
    <source>
        <dbReference type="Proteomes" id="UP000199409"/>
    </source>
</evidence>
<dbReference type="OrthoDB" id="5421820at2"/>
<sequence length="155" mass="17073">MNRWKYVLLLLLTFVVAGCASLFPRFEAPSVTVSSFQVVPGDSIVPTFEIGLHVINPNRNALKLQGLSYNVELEGYRVLSGVSNQLPEIEAYGEGDVLLLAKPDLFSTISLFTDLMNRPRDKYHFNLDAILDVGGLMPKIRVNKKGEVALAGGNH</sequence>
<dbReference type="STRING" id="37625.SAMN05660420_01927"/>
<dbReference type="InterPro" id="IPR004864">
    <property type="entry name" value="LEA_2"/>
</dbReference>
<dbReference type="Proteomes" id="UP000199409">
    <property type="component" value="Unassembled WGS sequence"/>
</dbReference>
<protein>
    <submittedName>
        <fullName evidence="2">LEA14-like dessication related protein</fullName>
    </submittedName>
</protein>
<evidence type="ECO:0000259" key="1">
    <source>
        <dbReference type="SMART" id="SM00769"/>
    </source>
</evidence>
<dbReference type="Gene3D" id="2.60.40.1820">
    <property type="match status" value="1"/>
</dbReference>
<dbReference type="Pfam" id="PF03168">
    <property type="entry name" value="LEA_2"/>
    <property type="match status" value="1"/>
</dbReference>
<dbReference type="PROSITE" id="PS51257">
    <property type="entry name" value="PROKAR_LIPOPROTEIN"/>
    <property type="match status" value="1"/>
</dbReference>
<dbReference type="RefSeq" id="WP_092347407.1">
    <property type="nucleotide sequence ID" value="NZ_FNQN01000005.1"/>
</dbReference>
<proteinExistence type="predicted"/>
<evidence type="ECO:0000313" key="2">
    <source>
        <dbReference type="EMBL" id="SEA37743.1"/>
    </source>
</evidence>
<dbReference type="SMART" id="SM00769">
    <property type="entry name" value="WHy"/>
    <property type="match status" value="1"/>
</dbReference>
<dbReference type="SUPFAM" id="SSF117070">
    <property type="entry name" value="LEA14-like"/>
    <property type="match status" value="1"/>
</dbReference>
<dbReference type="GO" id="GO:0009269">
    <property type="term" value="P:response to desiccation"/>
    <property type="evidence" value="ECO:0007669"/>
    <property type="project" value="InterPro"/>
</dbReference>
<reference evidence="2 3" key="1">
    <citation type="submission" date="2016-10" db="EMBL/GenBank/DDBJ databases">
        <authorList>
            <person name="de Groot N.N."/>
        </authorList>
    </citation>
    <scope>NUCLEOTIDE SEQUENCE [LARGE SCALE GENOMIC DNA]</scope>
    <source>
        <strain evidence="2 3">DSM 7343</strain>
    </source>
</reference>